<organism evidence="1 2">
    <name type="scientific">Rhizophagus clarus</name>
    <dbReference type="NCBI Taxonomy" id="94130"/>
    <lineage>
        <taxon>Eukaryota</taxon>
        <taxon>Fungi</taxon>
        <taxon>Fungi incertae sedis</taxon>
        <taxon>Mucoromycota</taxon>
        <taxon>Glomeromycotina</taxon>
        <taxon>Glomeromycetes</taxon>
        <taxon>Glomerales</taxon>
        <taxon>Glomeraceae</taxon>
        <taxon>Rhizophagus</taxon>
    </lineage>
</organism>
<comment type="caution">
    <text evidence="1">The sequence shown here is derived from an EMBL/GenBank/DDBJ whole genome shotgun (WGS) entry which is preliminary data.</text>
</comment>
<dbReference type="EMBL" id="BEXD01001470">
    <property type="protein sequence ID" value="GBB94268.1"/>
    <property type="molecule type" value="Genomic_DNA"/>
</dbReference>
<accession>A0A2Z6RQC3</accession>
<sequence length="96" mass="10923">MDYWSTPLVFDLWGGVKMIGEYFCPYLLNTDKAHGVPCMRPEGCHLHWKAKPRIPCSECGKPTGSTSGLCPLHVKGYYVIQYVNRLRDKARCTQNS</sequence>
<reference evidence="1 2" key="1">
    <citation type="submission" date="2017-11" db="EMBL/GenBank/DDBJ databases">
        <title>The genome of Rhizophagus clarus HR1 reveals common genetic basis of auxotrophy among arbuscular mycorrhizal fungi.</title>
        <authorList>
            <person name="Kobayashi Y."/>
        </authorList>
    </citation>
    <scope>NUCLEOTIDE SEQUENCE [LARGE SCALE GENOMIC DNA]</scope>
    <source>
        <strain evidence="1 2">HR1</strain>
    </source>
</reference>
<dbReference type="Proteomes" id="UP000247702">
    <property type="component" value="Unassembled WGS sequence"/>
</dbReference>
<protein>
    <submittedName>
        <fullName evidence="1">Uncharacterized protein</fullName>
    </submittedName>
</protein>
<dbReference type="AlphaFoldDB" id="A0A2Z6RQC3"/>
<keyword evidence="2" id="KW-1185">Reference proteome</keyword>
<name>A0A2Z6RQC3_9GLOM</name>
<proteinExistence type="predicted"/>
<evidence type="ECO:0000313" key="2">
    <source>
        <dbReference type="Proteomes" id="UP000247702"/>
    </source>
</evidence>
<evidence type="ECO:0000313" key="1">
    <source>
        <dbReference type="EMBL" id="GBB94268.1"/>
    </source>
</evidence>
<gene>
    <name evidence="1" type="ORF">RclHR1_23200001</name>
</gene>